<name>A0A0M9AJN1_9EURY</name>
<dbReference type="InterPro" id="IPR015330">
    <property type="entry name" value="DNA_primase/pol_bifunc_N"/>
</dbReference>
<dbReference type="Gene3D" id="1.10.10.10">
    <property type="entry name" value="Winged helix-like DNA-binding domain superfamily/Winged helix DNA-binding domain"/>
    <property type="match status" value="1"/>
</dbReference>
<evidence type="ECO:0000259" key="1">
    <source>
        <dbReference type="Pfam" id="PF09250"/>
    </source>
</evidence>
<gene>
    <name evidence="2" type="ORF">AMS69_05575</name>
</gene>
<keyword evidence="3" id="KW-1185">Reference proteome</keyword>
<proteinExistence type="predicted"/>
<dbReference type="SUPFAM" id="SSF46785">
    <property type="entry name" value="Winged helix' DNA-binding domain"/>
    <property type="match status" value="1"/>
</dbReference>
<dbReference type="STRING" id="1705562.AMS69_05575"/>
<evidence type="ECO:0000313" key="2">
    <source>
        <dbReference type="EMBL" id="KOX93399.1"/>
    </source>
</evidence>
<dbReference type="Pfam" id="PF09250">
    <property type="entry name" value="Prim-Pol"/>
    <property type="match status" value="1"/>
</dbReference>
<sequence length="955" mass="106136">MSTSVGSSVETTAMERKEVATARANAAALRHSLAEVHSNPVTIWNTSDEERADLLADYLDALERACPNPRLIPLNETGKAPAIARTCPLDSQQAHEMLHTREEAIAAIEQGANGFALYAGRSDHGTEDLVFADHDDMHAFPLDTLPDTLTVVSGSGEGYHETFVNADDVQNGKSDAGEIRASNWYVVLPGSIHPSGGIYHLEESRPLADLETADIPEGLLPAGSCEEHEEIDLSKGSGDGTFTNEVGMPLSAVREYDEELDGLLNTPPRPNTDTQDDSRIDAALVWRLCFHHFGLPAIAAIWRQYRPRPKVERDDYVQMTLQFAGTHNTRCRYDGSEESIALPETPSTTDWEWQDGAADDEAALTLDEARTRCQRRIDTTLRNGEHTLIDALPAMGKSSGVIRGAEKTDTPISVFTARHDLYGQYSEWCEEHGLSYHRLPSFHEDCPTARGEHGDDWRKDVLELYDEGVMASEIHKWTEQYFGQSLPCDDGQECDYKQGWDFDSDEFEVLIGHYQHAYNPDLTAGRVAVFDEFPADSFLLEFEGDTVTSAVSAYVSEQDGLPFEDFTELVEGRTSEEGKKAREWFDADDLERDGEPVLKDASGSANAYAPLLTYAVLVGENLRNGWEHTDLDPEAGVDNHRKAARNRDSGKVFLLLSPELDEARGVLALDGTPTPDLWQLVVDTRLSHEQVLSDKERADYLTHALGCSIVQTTDATKTYSSGTYVKPEEDSLLFEAVAEREGTEPALISTAKAISQYEQEGALTPIGKHEHYGNLKGSNQFQEERVGVITGSQHYGDDYVEMWGALTGEDIERVGDSKGMNLDYGEFGNKVLRQMREHEVLQAVLRFGRDKHPTTVYVHTAALPEWVPVEAEGHIERWSKGVQEVVKVLENDAPDKWRTSDVAEQVSISTRQVRTNLNKLADAGYAEKRQEGRGITWVVTEETIDRLGQVEFRSS</sequence>
<reference evidence="2 3" key="1">
    <citation type="submission" date="2015-08" db="EMBL/GenBank/DDBJ databases">
        <title>Genomes of Isolates from Cabo Rojo, PR.</title>
        <authorList>
            <person name="Sanchez-Nieves R.L."/>
            <person name="Montalvo-Rodriguez R."/>
        </authorList>
    </citation>
    <scope>NUCLEOTIDE SEQUENCE [LARGE SCALE GENOMIC DNA]</scope>
    <source>
        <strain evidence="2 3">SL3</strain>
    </source>
</reference>
<dbReference type="Proteomes" id="UP000037729">
    <property type="component" value="Unassembled WGS sequence"/>
</dbReference>
<protein>
    <recommendedName>
        <fullName evidence="1">DNA primase/polymerase bifunctional N-terminal domain-containing protein</fullName>
    </recommendedName>
</protein>
<accession>A0A0M9AJN1</accession>
<dbReference type="InterPro" id="IPR036390">
    <property type="entry name" value="WH_DNA-bd_sf"/>
</dbReference>
<dbReference type="InterPro" id="IPR036388">
    <property type="entry name" value="WH-like_DNA-bd_sf"/>
</dbReference>
<comment type="caution">
    <text evidence="2">The sequence shown here is derived from an EMBL/GenBank/DDBJ whole genome shotgun (WGS) entry which is preliminary data.</text>
</comment>
<dbReference type="PATRIC" id="fig|1705562.3.peg.2170"/>
<dbReference type="RefSeq" id="WP_053967103.1">
    <property type="nucleotide sequence ID" value="NZ_LIUF01000002.1"/>
</dbReference>
<dbReference type="OrthoDB" id="242746at2157"/>
<feature type="domain" description="DNA primase/polymerase bifunctional N-terminal" evidence="1">
    <location>
        <begin position="70"/>
        <end position="210"/>
    </location>
</feature>
<organism evidence="2 3">
    <name type="scientific">Haloarcula rubripromontorii</name>
    <dbReference type="NCBI Taxonomy" id="1705562"/>
    <lineage>
        <taxon>Archaea</taxon>
        <taxon>Methanobacteriati</taxon>
        <taxon>Methanobacteriota</taxon>
        <taxon>Stenosarchaea group</taxon>
        <taxon>Halobacteria</taxon>
        <taxon>Halobacteriales</taxon>
        <taxon>Haloarculaceae</taxon>
        <taxon>Haloarcula</taxon>
    </lineage>
</organism>
<dbReference type="EMBL" id="LIUF01000002">
    <property type="protein sequence ID" value="KOX93399.1"/>
    <property type="molecule type" value="Genomic_DNA"/>
</dbReference>
<evidence type="ECO:0000313" key="3">
    <source>
        <dbReference type="Proteomes" id="UP000037729"/>
    </source>
</evidence>
<dbReference type="AlphaFoldDB" id="A0A0M9AJN1"/>